<feature type="domain" description="CMP/dCMP-type deaminase" evidence="1">
    <location>
        <begin position="28"/>
        <end position="151"/>
    </location>
</feature>
<dbReference type="PANTHER" id="PTHR11079:SF203">
    <property type="entry name" value="CMP_DCMP-TYPE DEAMINASE DOMAIN-CONTAINING PROTEIN"/>
    <property type="match status" value="1"/>
</dbReference>
<dbReference type="AlphaFoldDB" id="A0A1X2H9I9"/>
<dbReference type="EMBL" id="MCGN01000006">
    <property type="protein sequence ID" value="ORY95298.1"/>
    <property type="molecule type" value="Genomic_DNA"/>
</dbReference>
<evidence type="ECO:0000259" key="1">
    <source>
        <dbReference type="PROSITE" id="PS51747"/>
    </source>
</evidence>
<dbReference type="InterPro" id="IPR016193">
    <property type="entry name" value="Cytidine_deaminase-like"/>
</dbReference>
<dbReference type="OrthoDB" id="408702at2759"/>
<reference evidence="2 3" key="1">
    <citation type="submission" date="2016-07" db="EMBL/GenBank/DDBJ databases">
        <title>Pervasive Adenine N6-methylation of Active Genes in Fungi.</title>
        <authorList>
            <consortium name="DOE Joint Genome Institute"/>
            <person name="Mondo S.J."/>
            <person name="Dannebaum R.O."/>
            <person name="Kuo R.C."/>
            <person name="Labutti K."/>
            <person name="Haridas S."/>
            <person name="Kuo A."/>
            <person name="Salamov A."/>
            <person name="Ahrendt S.R."/>
            <person name="Lipzen A."/>
            <person name="Sullivan W."/>
            <person name="Andreopoulos W.B."/>
            <person name="Clum A."/>
            <person name="Lindquist E."/>
            <person name="Daum C."/>
            <person name="Ramamoorthy G.K."/>
            <person name="Gryganskyi A."/>
            <person name="Culley D."/>
            <person name="Magnuson J.K."/>
            <person name="James T.Y."/>
            <person name="O'Malley M.A."/>
            <person name="Stajich J.E."/>
            <person name="Spatafora J.W."/>
            <person name="Visel A."/>
            <person name="Grigoriev I.V."/>
        </authorList>
    </citation>
    <scope>NUCLEOTIDE SEQUENCE [LARGE SCALE GENOMIC DNA]</scope>
    <source>
        <strain evidence="2 3">NRRL 2496</strain>
    </source>
</reference>
<dbReference type="PANTHER" id="PTHR11079">
    <property type="entry name" value="CYTOSINE DEAMINASE FAMILY MEMBER"/>
    <property type="match status" value="1"/>
</dbReference>
<evidence type="ECO:0000313" key="3">
    <source>
        <dbReference type="Proteomes" id="UP000242180"/>
    </source>
</evidence>
<dbReference type="STRING" id="13706.A0A1X2H9I9"/>
<dbReference type="GO" id="GO:0002100">
    <property type="term" value="P:tRNA wobble adenosine to inosine editing"/>
    <property type="evidence" value="ECO:0007669"/>
    <property type="project" value="TreeGrafter"/>
</dbReference>
<dbReference type="PROSITE" id="PS51747">
    <property type="entry name" value="CYT_DCMP_DEAMINASES_2"/>
    <property type="match status" value="1"/>
</dbReference>
<name>A0A1X2H9I9_SYNRA</name>
<dbReference type="OMA" id="NCTELYP"/>
<dbReference type="GO" id="GO:0052717">
    <property type="term" value="F:tRNA-specific adenosine-34 deaminase activity"/>
    <property type="evidence" value="ECO:0007669"/>
    <property type="project" value="TreeGrafter"/>
</dbReference>
<dbReference type="Gene3D" id="3.40.140.10">
    <property type="entry name" value="Cytidine Deaminase, domain 2"/>
    <property type="match status" value="1"/>
</dbReference>
<gene>
    <name evidence="2" type="ORF">BCR43DRAFT_475088</name>
</gene>
<dbReference type="SUPFAM" id="SSF53927">
    <property type="entry name" value="Cytidine deaminase-like"/>
    <property type="match status" value="1"/>
</dbReference>
<accession>A0A1X2H9I9</accession>
<dbReference type="Pfam" id="PF00383">
    <property type="entry name" value="dCMP_cyt_deam_1"/>
    <property type="match status" value="1"/>
</dbReference>
<comment type="caution">
    <text evidence="2">The sequence shown here is derived from an EMBL/GenBank/DDBJ whole genome shotgun (WGS) entry which is preliminary data.</text>
</comment>
<dbReference type="Proteomes" id="UP000242180">
    <property type="component" value="Unassembled WGS sequence"/>
</dbReference>
<dbReference type="InterPro" id="IPR002125">
    <property type="entry name" value="CMP_dCMP_dom"/>
</dbReference>
<organism evidence="2 3">
    <name type="scientific">Syncephalastrum racemosum</name>
    <name type="common">Filamentous fungus</name>
    <dbReference type="NCBI Taxonomy" id="13706"/>
    <lineage>
        <taxon>Eukaryota</taxon>
        <taxon>Fungi</taxon>
        <taxon>Fungi incertae sedis</taxon>
        <taxon>Mucoromycota</taxon>
        <taxon>Mucoromycotina</taxon>
        <taxon>Mucoromycetes</taxon>
        <taxon>Mucorales</taxon>
        <taxon>Syncephalastraceae</taxon>
        <taxon>Syncephalastrum</taxon>
    </lineage>
</organism>
<dbReference type="InParanoid" id="A0A1X2H9I9"/>
<protein>
    <submittedName>
        <fullName evidence="2">Cytidine deaminase-like protein</fullName>
    </submittedName>
</protein>
<evidence type="ECO:0000313" key="2">
    <source>
        <dbReference type="EMBL" id="ORY95298.1"/>
    </source>
</evidence>
<sequence length="234" mass="26099">MSETNAGAAVPGPDGSLNPCHDLTNPDAIDACYMRLALEHVMIHNPQFPFGALIVDHTTNEISCFGANSNRKNKLLHGKRQTKRPWVCTELYPSPTQNDMTDPGLDWSHQTLYTTGEPCPMCAAQSFYRGVGRVVWGTSIPDINQSGREQLLLEMNTVIGSSHLGGHQRNLALPQVVGGVLKDECDHAFWCAFKRFRDDAYFSSMSARGLDGYIRERDAKFPCVHVPVFRKQYD</sequence>
<keyword evidence="3" id="KW-1185">Reference proteome</keyword>
<proteinExistence type="predicted"/>